<dbReference type="Proteomes" id="UP000198535">
    <property type="component" value="Unassembled WGS sequence"/>
</dbReference>
<keyword evidence="1" id="KW-0472">Membrane</keyword>
<dbReference type="AlphaFoldDB" id="A0A1I4R0Q4"/>
<keyword evidence="1" id="KW-0812">Transmembrane</keyword>
<sequence>MTGDMLGGSKGITGILSRMGQGHIGSLGAVVTLLHLPVAYNLFPERELKRYIFIRVDRSITADNTLCVINGCYSHKNDTGFPIGLNTRYPMMNEHMLIVAR</sequence>
<evidence type="ECO:0000313" key="2">
    <source>
        <dbReference type="EMBL" id="SFM45530.1"/>
    </source>
</evidence>
<keyword evidence="1" id="KW-1133">Transmembrane helix</keyword>
<dbReference type="STRING" id="487685.SAMN04488696_1286"/>
<organism evidence="2 3">
    <name type="scientific">Methanolobus profundi</name>
    <dbReference type="NCBI Taxonomy" id="487685"/>
    <lineage>
        <taxon>Archaea</taxon>
        <taxon>Methanobacteriati</taxon>
        <taxon>Methanobacteriota</taxon>
        <taxon>Stenosarchaea group</taxon>
        <taxon>Methanomicrobia</taxon>
        <taxon>Methanosarcinales</taxon>
        <taxon>Methanosarcinaceae</taxon>
        <taxon>Methanolobus</taxon>
    </lineage>
</organism>
<proteinExistence type="predicted"/>
<feature type="transmembrane region" description="Helical" evidence="1">
    <location>
        <begin position="24"/>
        <end position="43"/>
    </location>
</feature>
<keyword evidence="3" id="KW-1185">Reference proteome</keyword>
<evidence type="ECO:0000313" key="3">
    <source>
        <dbReference type="Proteomes" id="UP000198535"/>
    </source>
</evidence>
<reference evidence="3" key="1">
    <citation type="submission" date="2016-10" db="EMBL/GenBank/DDBJ databases">
        <authorList>
            <person name="Varghese N."/>
            <person name="Submissions S."/>
        </authorList>
    </citation>
    <scope>NUCLEOTIDE SEQUENCE [LARGE SCALE GENOMIC DNA]</scope>
    <source>
        <strain evidence="3">Mob M</strain>
    </source>
</reference>
<dbReference type="EMBL" id="FOUJ01000002">
    <property type="protein sequence ID" value="SFM45530.1"/>
    <property type="molecule type" value="Genomic_DNA"/>
</dbReference>
<evidence type="ECO:0000256" key="1">
    <source>
        <dbReference type="SAM" id="Phobius"/>
    </source>
</evidence>
<gene>
    <name evidence="2" type="ORF">SAMN04488696_1286</name>
</gene>
<name>A0A1I4R0Q4_9EURY</name>
<dbReference type="RefSeq" id="WP_091934932.1">
    <property type="nucleotide sequence ID" value="NZ_FOUJ01000002.1"/>
</dbReference>
<protein>
    <submittedName>
        <fullName evidence="2">Uncharacterized protein</fullName>
    </submittedName>
</protein>
<accession>A0A1I4R0Q4</accession>